<keyword evidence="4 8" id="KW-0812">Transmembrane</keyword>
<feature type="transmembrane region" description="Helical" evidence="8">
    <location>
        <begin position="47"/>
        <end position="65"/>
    </location>
</feature>
<protein>
    <submittedName>
        <fullName evidence="9">Chloride channel protein</fullName>
    </submittedName>
</protein>
<dbReference type="Proteomes" id="UP001431209">
    <property type="component" value="Unassembled WGS sequence"/>
</dbReference>
<keyword evidence="3" id="KW-1003">Cell membrane</keyword>
<evidence type="ECO:0000256" key="8">
    <source>
        <dbReference type="SAM" id="Phobius"/>
    </source>
</evidence>
<evidence type="ECO:0000256" key="7">
    <source>
        <dbReference type="ARBA" id="ARBA00023136"/>
    </source>
</evidence>
<comment type="subcellular location">
    <subcellularLocation>
        <location evidence="1">Cell membrane</location>
        <topology evidence="1">Multi-pass membrane protein</topology>
    </subcellularLocation>
</comment>
<dbReference type="AlphaFoldDB" id="A0AAW2ZNM4"/>
<accession>A0AAW2ZNM4</accession>
<dbReference type="InterPro" id="IPR044669">
    <property type="entry name" value="YneE/VCCN1/2-like"/>
</dbReference>
<evidence type="ECO:0000256" key="4">
    <source>
        <dbReference type="ARBA" id="ARBA00022692"/>
    </source>
</evidence>
<feature type="transmembrane region" description="Helical" evidence="8">
    <location>
        <begin position="71"/>
        <end position="92"/>
    </location>
</feature>
<keyword evidence="7 8" id="KW-0472">Membrane</keyword>
<dbReference type="GO" id="GO:0005886">
    <property type="term" value="C:plasma membrane"/>
    <property type="evidence" value="ECO:0007669"/>
    <property type="project" value="UniProtKB-SubCell"/>
</dbReference>
<keyword evidence="6" id="KW-0406">Ion transport</keyword>
<comment type="caution">
    <text evidence="9">The sequence shown here is derived from an EMBL/GenBank/DDBJ whole genome shotgun (WGS) entry which is preliminary data.</text>
</comment>
<dbReference type="GO" id="GO:0005254">
    <property type="term" value="F:chloride channel activity"/>
    <property type="evidence" value="ECO:0007669"/>
    <property type="project" value="InterPro"/>
</dbReference>
<evidence type="ECO:0000313" key="9">
    <source>
        <dbReference type="EMBL" id="KAL0491448.1"/>
    </source>
</evidence>
<evidence type="ECO:0000256" key="3">
    <source>
        <dbReference type="ARBA" id="ARBA00022475"/>
    </source>
</evidence>
<proteinExistence type="predicted"/>
<dbReference type="EMBL" id="JAOPGA020001803">
    <property type="protein sequence ID" value="KAL0491448.1"/>
    <property type="molecule type" value="Genomic_DNA"/>
</dbReference>
<dbReference type="PANTHER" id="PTHR33281:SF19">
    <property type="entry name" value="VOLTAGE-DEPENDENT ANION CHANNEL-FORMING PROTEIN YNEE"/>
    <property type="match status" value="1"/>
</dbReference>
<dbReference type="Pfam" id="PF25539">
    <property type="entry name" value="Bestrophin_2"/>
    <property type="match status" value="1"/>
</dbReference>
<dbReference type="PANTHER" id="PTHR33281">
    <property type="entry name" value="UPF0187 PROTEIN YNEE"/>
    <property type="match status" value="1"/>
</dbReference>
<evidence type="ECO:0000313" key="10">
    <source>
        <dbReference type="Proteomes" id="UP001431209"/>
    </source>
</evidence>
<reference evidence="9 10" key="1">
    <citation type="submission" date="2024-03" db="EMBL/GenBank/DDBJ databases">
        <title>The Acrasis kona genome and developmental transcriptomes reveal deep origins of eukaryotic multicellular pathways.</title>
        <authorList>
            <person name="Sheikh S."/>
            <person name="Fu C.-J."/>
            <person name="Brown M.W."/>
            <person name="Baldauf S.L."/>
        </authorList>
    </citation>
    <scope>NUCLEOTIDE SEQUENCE [LARGE SCALE GENOMIC DNA]</scope>
    <source>
        <strain evidence="9 10">ATCC MYA-3509</strain>
    </source>
</reference>
<name>A0AAW2ZNM4_9EUKA</name>
<keyword evidence="5 8" id="KW-1133">Transmembrane helix</keyword>
<organism evidence="9 10">
    <name type="scientific">Acrasis kona</name>
    <dbReference type="NCBI Taxonomy" id="1008807"/>
    <lineage>
        <taxon>Eukaryota</taxon>
        <taxon>Discoba</taxon>
        <taxon>Heterolobosea</taxon>
        <taxon>Tetramitia</taxon>
        <taxon>Eutetramitia</taxon>
        <taxon>Acrasidae</taxon>
        <taxon>Acrasis</taxon>
    </lineage>
</organism>
<evidence type="ECO:0000256" key="6">
    <source>
        <dbReference type="ARBA" id="ARBA00023065"/>
    </source>
</evidence>
<keyword evidence="2" id="KW-0813">Transport</keyword>
<gene>
    <name evidence="9" type="ORF">AKO1_000878</name>
</gene>
<keyword evidence="10" id="KW-1185">Reference proteome</keyword>
<sequence length="323" mass="37090">MSRNPVDHDLIASQQGFSQADDEIIQTQRRAWYNILISIRGTVIKDVLLRVACLTLFSTIITALYEFQYITVTYSADAHKLIGLGLSLLLVYRTNSSYDRYWEGRKLWADIVNGCRNMIRFGKAADETKKIRQLSHLLCAYCFSLKQRLRGDNTFSRYSDYLNDSQMQFLETTKNKPFAITLLITDWTRMNYTDRESLKIMEQYTAALVTAQGGLERIMNTQIPFSYIAQIHHILFGYLITLPFVLTEYHWAGIAVIALISFAMLGIEESGIEIEDPFGEDKNDLPLDAICSSVLNNVRLVCEDHHVDFDEPVRSNNVEIELN</sequence>
<evidence type="ECO:0000256" key="5">
    <source>
        <dbReference type="ARBA" id="ARBA00022989"/>
    </source>
</evidence>
<evidence type="ECO:0000256" key="2">
    <source>
        <dbReference type="ARBA" id="ARBA00022448"/>
    </source>
</evidence>
<evidence type="ECO:0000256" key="1">
    <source>
        <dbReference type="ARBA" id="ARBA00004651"/>
    </source>
</evidence>